<keyword evidence="6" id="KW-0732">Signal</keyword>
<evidence type="ECO:0008006" key="9">
    <source>
        <dbReference type="Google" id="ProtNLM"/>
    </source>
</evidence>
<dbReference type="eggNOG" id="COG0644">
    <property type="taxonomic scope" value="Bacteria"/>
</dbReference>
<keyword evidence="5" id="KW-0411">Iron-sulfur</keyword>
<dbReference type="STRING" id="497964.CfE428DRAFT_0222"/>
<dbReference type="InParanoid" id="B4CU59"/>
<dbReference type="AlphaFoldDB" id="B4CU59"/>
<dbReference type="EMBL" id="ABVL01000001">
    <property type="protein sequence ID" value="EDY22097.1"/>
    <property type="molecule type" value="Genomic_DNA"/>
</dbReference>
<evidence type="ECO:0000313" key="8">
    <source>
        <dbReference type="Proteomes" id="UP000005824"/>
    </source>
</evidence>
<accession>B4CU59</accession>
<protein>
    <recommendedName>
        <fullName evidence="9">SLH domain-containing protein</fullName>
    </recommendedName>
</protein>
<proteinExistence type="predicted"/>
<reference evidence="7 8" key="1">
    <citation type="journal article" date="2011" name="J. Bacteriol.">
        <title>Genome sequence of Chthoniobacter flavus Ellin428, an aerobic heterotrophic soil bacterium.</title>
        <authorList>
            <person name="Kant R."/>
            <person name="van Passel M.W."/>
            <person name="Palva A."/>
            <person name="Lucas S."/>
            <person name="Lapidus A."/>
            <person name="Glavina Del Rio T."/>
            <person name="Dalin E."/>
            <person name="Tice H."/>
            <person name="Bruce D."/>
            <person name="Goodwin L."/>
            <person name="Pitluck S."/>
            <person name="Larimer F.W."/>
            <person name="Land M.L."/>
            <person name="Hauser L."/>
            <person name="Sangwan P."/>
            <person name="de Vos W.M."/>
            <person name="Janssen P.H."/>
            <person name="Smidt H."/>
        </authorList>
    </citation>
    <scope>NUCLEOTIDE SEQUENCE [LARGE SCALE GENOMIC DNA]</scope>
    <source>
        <strain evidence="7 8">Ellin428</strain>
    </source>
</reference>
<keyword evidence="1" id="KW-0004">4Fe-4S</keyword>
<evidence type="ECO:0000256" key="1">
    <source>
        <dbReference type="ARBA" id="ARBA00022485"/>
    </source>
</evidence>
<dbReference type="GO" id="GO:0046872">
    <property type="term" value="F:metal ion binding"/>
    <property type="evidence" value="ECO:0007669"/>
    <property type="project" value="UniProtKB-KW"/>
</dbReference>
<keyword evidence="8" id="KW-1185">Reference proteome</keyword>
<feature type="chain" id="PRO_5002802103" description="SLH domain-containing protein" evidence="6">
    <location>
        <begin position="20"/>
        <end position="649"/>
    </location>
</feature>
<keyword evidence="2" id="KW-0479">Metal-binding</keyword>
<keyword evidence="4" id="KW-0408">Iron</keyword>
<evidence type="ECO:0000256" key="2">
    <source>
        <dbReference type="ARBA" id="ARBA00022723"/>
    </source>
</evidence>
<gene>
    <name evidence="7" type="ORF">CfE428DRAFT_0222</name>
</gene>
<evidence type="ECO:0000256" key="5">
    <source>
        <dbReference type="ARBA" id="ARBA00023014"/>
    </source>
</evidence>
<evidence type="ECO:0000256" key="3">
    <source>
        <dbReference type="ARBA" id="ARBA00023002"/>
    </source>
</evidence>
<dbReference type="SUPFAM" id="SSF51905">
    <property type="entry name" value="FAD/NAD(P)-binding domain"/>
    <property type="match status" value="1"/>
</dbReference>
<comment type="caution">
    <text evidence="7">The sequence shown here is derived from an EMBL/GenBank/DDBJ whole genome shotgun (WGS) entry which is preliminary data.</text>
</comment>
<dbReference type="PANTHER" id="PTHR43498">
    <property type="entry name" value="FERREDOXIN:COB-COM HETERODISULFIDE REDUCTASE SUBUNIT A"/>
    <property type="match status" value="1"/>
</dbReference>
<evidence type="ECO:0000313" key="7">
    <source>
        <dbReference type="EMBL" id="EDY22097.1"/>
    </source>
</evidence>
<dbReference type="InterPro" id="IPR039650">
    <property type="entry name" value="HdrA-like"/>
</dbReference>
<evidence type="ECO:0000256" key="4">
    <source>
        <dbReference type="ARBA" id="ARBA00023004"/>
    </source>
</evidence>
<organism evidence="7 8">
    <name type="scientific">Chthoniobacter flavus Ellin428</name>
    <dbReference type="NCBI Taxonomy" id="497964"/>
    <lineage>
        <taxon>Bacteria</taxon>
        <taxon>Pseudomonadati</taxon>
        <taxon>Verrucomicrobiota</taxon>
        <taxon>Spartobacteria</taxon>
        <taxon>Chthoniobacterales</taxon>
        <taxon>Chthoniobacteraceae</taxon>
        <taxon>Chthoniobacter</taxon>
    </lineage>
</organism>
<dbReference type="InterPro" id="IPR036188">
    <property type="entry name" value="FAD/NAD-bd_sf"/>
</dbReference>
<dbReference type="Gene3D" id="3.50.50.60">
    <property type="entry name" value="FAD/NAD(P)-binding domain"/>
    <property type="match status" value="1"/>
</dbReference>
<keyword evidence="3" id="KW-0560">Oxidoreductase</keyword>
<dbReference type="PROSITE" id="PS51257">
    <property type="entry name" value="PROKAR_LIPOPROTEIN"/>
    <property type="match status" value="1"/>
</dbReference>
<dbReference type="PANTHER" id="PTHR43498:SF1">
    <property type="entry name" value="COB--COM HETERODISULFIDE REDUCTASE IRON-SULFUR SUBUNIT A"/>
    <property type="match status" value="1"/>
</dbReference>
<dbReference type="GO" id="GO:0051539">
    <property type="term" value="F:4 iron, 4 sulfur cluster binding"/>
    <property type="evidence" value="ECO:0007669"/>
    <property type="project" value="UniProtKB-KW"/>
</dbReference>
<name>B4CU59_9BACT</name>
<dbReference type="GO" id="GO:0016491">
    <property type="term" value="F:oxidoreductase activity"/>
    <property type="evidence" value="ECO:0007669"/>
    <property type="project" value="UniProtKB-KW"/>
</dbReference>
<evidence type="ECO:0000256" key="6">
    <source>
        <dbReference type="SAM" id="SignalP"/>
    </source>
</evidence>
<sequence length="649" mass="71409" precursor="true">MLTAMPRLLHFLITGFVLAGACRAETISTDLLIVGGNESACAAAVQAARLGVQRVLLVNDIDWLGGQFSAEGVGVVDEWTAVDGKRTDFPRSGLFREVAQRIEAVNQRKYGTPSPGNSFCGRLTIEPAEAEHIFEDLLAAESRHVRIERGWEPTSVLRDGNRVTGVIFTRGPERLEVSARLTIDASDWGDVIRLSGAAWNAGPDAKARFDEPSAPEVIDESNRREMNPLTYCVTLRDAGQESLSPEPAGYDVRRYYGSTNATAKQFQALGWPKGTLMVNVPAFADTTHAAGPYSPPVNVYTHRRLVDARHSGLAPVMEKTFLNWPTQDYPLDRWPQAVAAALEATEAGAAQENIVALTPAQRRIVFDDAKQHALGFFHYLQTISPEFRRLELTDEYGTADHLPPKPYVREGLRLEALTILREQDIRTTHDEPHWAKLMPEDGVFGFQFNIDFHPTRRVFLHDDPAGPWATIHTATRNWSTHTDRAMFPLRGLIPIERNGLLGASKNIGVSSVVQSALRLHGQMMLCGQASATVAWEALRVGIQPRAVAKDPKRVMVVQRALVKSGVLIWPFHDLDPAADYFEAVNLLAVHGILLPDADSVRFQPDKIATPEEIAGVLSRAKLSALPGGNPAQPLTRAQLAKAVWTAISR</sequence>
<dbReference type="Pfam" id="PF12831">
    <property type="entry name" value="FAD_oxidored"/>
    <property type="match status" value="1"/>
</dbReference>
<feature type="signal peptide" evidence="6">
    <location>
        <begin position="1"/>
        <end position="19"/>
    </location>
</feature>
<dbReference type="Proteomes" id="UP000005824">
    <property type="component" value="Unassembled WGS sequence"/>
</dbReference>